<sequence>MSQLGKEQINGQIDQKIYLANCAIINMPRDYDSSTSGNPLSSKTNDRSSIFIQSQKSSSKKLTFNFEGSVELPKLRQNPKKNLSASKTKQLIQQLKEDNLLYVAGSNLKDKATYSHTDEQVYDRTIKQLQFNKLFPRDESTELFTNQKSRNLKCVINNKRRVRRFQKLINNIQQQKSLIKKQFQSMSDLKNNPIPGSNTLVIPSSMSIQTTDFTSSQQQSIYQSQDPKALHKLYKKHRVQNKIFNTIDNNGTQRVDPLQPKMNEQNQQKSQQVFSATPTQFGKVSYQKILAIPEKQNNWEKYLFKENHKIKKVCESFNNPKKPKLYNQRNRGQFMSFNDKISHNDQLLFMNPESMLDRDHSTKSLVLNSNSNTKSRDTLMSNTIIMDQKDAMSIIKQSLHRKQYSIKSFVFDDASLDQTKDDQKFYKNPQSKGDLTSKRGDDLPSESLKQFFTKQRSQFIIKKKMLKDDLKRKNNQLQLLLDGKTNVVKNKLHFQVLGFESFSNSTPKNVRINLPYPDVSQSSGVTNSIRYSKVMVSNQLSMKNSQDSLNFRYLRLKEPHGVQEQPIIVNSQSLKIQSTESSIIQQQK</sequence>
<keyword evidence="3" id="KW-1185">Reference proteome</keyword>
<evidence type="ECO:0000313" key="3">
    <source>
        <dbReference type="Proteomes" id="UP000039865"/>
    </source>
</evidence>
<organism evidence="2 3">
    <name type="scientific">Stylonychia lemnae</name>
    <name type="common">Ciliate</name>
    <dbReference type="NCBI Taxonomy" id="5949"/>
    <lineage>
        <taxon>Eukaryota</taxon>
        <taxon>Sar</taxon>
        <taxon>Alveolata</taxon>
        <taxon>Ciliophora</taxon>
        <taxon>Intramacronucleata</taxon>
        <taxon>Spirotrichea</taxon>
        <taxon>Stichotrichia</taxon>
        <taxon>Sporadotrichida</taxon>
        <taxon>Oxytrichidae</taxon>
        <taxon>Stylonychinae</taxon>
        <taxon>Stylonychia</taxon>
    </lineage>
</organism>
<feature type="region of interest" description="Disordered" evidence="1">
    <location>
        <begin position="421"/>
        <end position="442"/>
    </location>
</feature>
<name>A0A077ZN24_STYLE</name>
<dbReference type="InParanoid" id="A0A077ZN24"/>
<dbReference type="AlphaFoldDB" id="A0A077ZN24"/>
<feature type="compositionally biased region" description="Polar residues" evidence="1">
    <location>
        <begin position="33"/>
        <end position="43"/>
    </location>
</feature>
<reference evidence="2 3" key="1">
    <citation type="submission" date="2014-06" db="EMBL/GenBank/DDBJ databases">
        <authorList>
            <person name="Swart Estienne"/>
        </authorList>
    </citation>
    <scope>NUCLEOTIDE SEQUENCE [LARGE SCALE GENOMIC DNA]</scope>
    <source>
        <strain evidence="2 3">130c</strain>
    </source>
</reference>
<evidence type="ECO:0000256" key="1">
    <source>
        <dbReference type="SAM" id="MobiDB-lite"/>
    </source>
</evidence>
<dbReference type="Proteomes" id="UP000039865">
    <property type="component" value="Unassembled WGS sequence"/>
</dbReference>
<accession>A0A077ZN24</accession>
<proteinExistence type="predicted"/>
<feature type="region of interest" description="Disordered" evidence="1">
    <location>
        <begin position="31"/>
        <end position="54"/>
    </location>
</feature>
<protein>
    <submittedName>
        <fullName evidence="2">Uncharacterized protein</fullName>
    </submittedName>
</protein>
<evidence type="ECO:0000313" key="2">
    <source>
        <dbReference type="EMBL" id="CDW71313.1"/>
    </source>
</evidence>
<gene>
    <name evidence="2" type="primary">Contig10743.g11493</name>
    <name evidence="2" type="ORF">STYLEM_256</name>
</gene>
<dbReference type="EMBL" id="CCKQ01000253">
    <property type="protein sequence ID" value="CDW71313.1"/>
    <property type="molecule type" value="Genomic_DNA"/>
</dbReference>